<dbReference type="EMBL" id="JAYMYS010000001">
    <property type="protein sequence ID" value="KAK7411910.1"/>
    <property type="molecule type" value="Genomic_DNA"/>
</dbReference>
<evidence type="ECO:0000256" key="1">
    <source>
        <dbReference type="SAM" id="MobiDB-lite"/>
    </source>
</evidence>
<accession>A0AAN9T240</accession>
<protein>
    <submittedName>
        <fullName evidence="2">Uncharacterized protein</fullName>
    </submittedName>
</protein>
<dbReference type="Proteomes" id="UP001386955">
    <property type="component" value="Unassembled WGS sequence"/>
</dbReference>
<dbReference type="AlphaFoldDB" id="A0AAN9T240"/>
<sequence length="73" mass="8382">MIGLNRNCKEEEGHDETKKQDDEDEAGGRSLIFDGVSASMSMTEPKRRSSLQWLQRALEKGMLEEYVELAFLF</sequence>
<evidence type="ECO:0000313" key="3">
    <source>
        <dbReference type="Proteomes" id="UP001386955"/>
    </source>
</evidence>
<comment type="caution">
    <text evidence="2">The sequence shown here is derived from an EMBL/GenBank/DDBJ whole genome shotgun (WGS) entry which is preliminary data.</text>
</comment>
<name>A0AAN9T240_PSOTE</name>
<gene>
    <name evidence="2" type="ORF">VNO78_03354</name>
</gene>
<reference evidence="2 3" key="1">
    <citation type="submission" date="2024-01" db="EMBL/GenBank/DDBJ databases">
        <title>The genomes of 5 underutilized Papilionoideae crops provide insights into root nodulation and disease resistanc.</title>
        <authorList>
            <person name="Jiang F."/>
        </authorList>
    </citation>
    <scope>NUCLEOTIDE SEQUENCE [LARGE SCALE GENOMIC DNA]</scope>
    <source>
        <strain evidence="2">DUOXIRENSHENG_FW03</strain>
        <tissue evidence="2">Leaves</tissue>
    </source>
</reference>
<organism evidence="2 3">
    <name type="scientific">Psophocarpus tetragonolobus</name>
    <name type="common">Winged bean</name>
    <name type="synonym">Dolichos tetragonolobus</name>
    <dbReference type="NCBI Taxonomy" id="3891"/>
    <lineage>
        <taxon>Eukaryota</taxon>
        <taxon>Viridiplantae</taxon>
        <taxon>Streptophyta</taxon>
        <taxon>Embryophyta</taxon>
        <taxon>Tracheophyta</taxon>
        <taxon>Spermatophyta</taxon>
        <taxon>Magnoliopsida</taxon>
        <taxon>eudicotyledons</taxon>
        <taxon>Gunneridae</taxon>
        <taxon>Pentapetalae</taxon>
        <taxon>rosids</taxon>
        <taxon>fabids</taxon>
        <taxon>Fabales</taxon>
        <taxon>Fabaceae</taxon>
        <taxon>Papilionoideae</taxon>
        <taxon>50 kb inversion clade</taxon>
        <taxon>NPAAA clade</taxon>
        <taxon>indigoferoid/millettioid clade</taxon>
        <taxon>Phaseoleae</taxon>
        <taxon>Psophocarpus</taxon>
    </lineage>
</organism>
<feature type="region of interest" description="Disordered" evidence="1">
    <location>
        <begin position="1"/>
        <end position="30"/>
    </location>
</feature>
<feature type="compositionally biased region" description="Basic and acidic residues" evidence="1">
    <location>
        <begin position="7"/>
        <end position="21"/>
    </location>
</feature>
<evidence type="ECO:0000313" key="2">
    <source>
        <dbReference type="EMBL" id="KAK7411910.1"/>
    </source>
</evidence>
<keyword evidence="3" id="KW-1185">Reference proteome</keyword>
<proteinExistence type="predicted"/>